<protein>
    <submittedName>
        <fullName evidence="1">Uncharacterized protein</fullName>
    </submittedName>
</protein>
<evidence type="ECO:0000313" key="2">
    <source>
        <dbReference type="Proteomes" id="UP000030764"/>
    </source>
</evidence>
<dbReference type="Proteomes" id="UP000030764">
    <property type="component" value="Unassembled WGS sequence"/>
</dbReference>
<keyword evidence="2" id="KW-1185">Reference proteome</keyword>
<proteinExistence type="predicted"/>
<gene>
    <name evidence="1" type="ORF">M513_08833</name>
</gene>
<accession>A0A085LZD7</accession>
<organism evidence="1 2">
    <name type="scientific">Trichuris suis</name>
    <name type="common">pig whipworm</name>
    <dbReference type="NCBI Taxonomy" id="68888"/>
    <lineage>
        <taxon>Eukaryota</taxon>
        <taxon>Metazoa</taxon>
        <taxon>Ecdysozoa</taxon>
        <taxon>Nematoda</taxon>
        <taxon>Enoplea</taxon>
        <taxon>Dorylaimia</taxon>
        <taxon>Trichinellida</taxon>
        <taxon>Trichuridae</taxon>
        <taxon>Trichuris</taxon>
    </lineage>
</organism>
<name>A0A085LZD7_9BILA</name>
<sequence length="78" mass="9179">MTKEIELASLTRKRENHRLKVTSVLKRLDELTQRIANRSVVEKEMLRLEVHLAKCQEVQEDLELLPKVGEKLQQEIES</sequence>
<evidence type="ECO:0000313" key="1">
    <source>
        <dbReference type="EMBL" id="KFD50333.1"/>
    </source>
</evidence>
<reference evidence="1 2" key="1">
    <citation type="journal article" date="2014" name="Nat. Genet.">
        <title>Genome and transcriptome of the porcine whipworm Trichuris suis.</title>
        <authorList>
            <person name="Jex A.R."/>
            <person name="Nejsum P."/>
            <person name="Schwarz E.M."/>
            <person name="Hu L."/>
            <person name="Young N.D."/>
            <person name="Hall R.S."/>
            <person name="Korhonen P.K."/>
            <person name="Liao S."/>
            <person name="Thamsborg S."/>
            <person name="Xia J."/>
            <person name="Xu P."/>
            <person name="Wang S."/>
            <person name="Scheerlinck J.P."/>
            <person name="Hofmann A."/>
            <person name="Sternberg P.W."/>
            <person name="Wang J."/>
            <person name="Gasser R.B."/>
        </authorList>
    </citation>
    <scope>NUCLEOTIDE SEQUENCE [LARGE SCALE GENOMIC DNA]</scope>
    <source>
        <strain evidence="1">DCEP-RM93M</strain>
    </source>
</reference>
<dbReference type="EMBL" id="KL363255">
    <property type="protein sequence ID" value="KFD50333.1"/>
    <property type="molecule type" value="Genomic_DNA"/>
</dbReference>
<dbReference type="AlphaFoldDB" id="A0A085LZD7"/>